<name>A8XBJ9_CAEBR</name>
<evidence type="ECO:0000256" key="6">
    <source>
        <dbReference type="SAM" id="Phobius"/>
    </source>
</evidence>
<feature type="transmembrane region" description="Helical" evidence="6">
    <location>
        <begin position="12"/>
        <end position="32"/>
    </location>
</feature>
<evidence type="ECO:0000256" key="1">
    <source>
        <dbReference type="ARBA" id="ARBA00022527"/>
    </source>
</evidence>
<gene>
    <name evidence="8 10" type="ORF">CBG10679</name>
    <name evidence="8" type="ORF">CBG_10679</name>
</gene>
<feature type="domain" description="Protein kinase" evidence="7">
    <location>
        <begin position="139"/>
        <end position="386"/>
    </location>
</feature>
<keyword evidence="6" id="KW-1133">Transmembrane helix</keyword>
<keyword evidence="3" id="KW-0547">Nucleotide-binding</keyword>
<reference evidence="8 9" key="2">
    <citation type="journal article" date="2011" name="PLoS Genet.">
        <title>Caenorhabditis briggsae recombinant inbred line genotypes reveal inter-strain incompatibility and the evolution of recombination.</title>
        <authorList>
            <person name="Ross J.A."/>
            <person name="Koboldt D.C."/>
            <person name="Staisch J.E."/>
            <person name="Chamberlin H.M."/>
            <person name="Gupta B.P."/>
            <person name="Miller R.D."/>
            <person name="Baird S.E."/>
            <person name="Haag E.S."/>
        </authorList>
    </citation>
    <scope>NUCLEOTIDE SEQUENCE [LARGE SCALE GENOMIC DNA]</scope>
    <source>
        <strain evidence="8 9">AF16</strain>
    </source>
</reference>
<proteinExistence type="predicted"/>
<keyword evidence="6" id="KW-0472">Membrane</keyword>
<evidence type="ECO:0000256" key="3">
    <source>
        <dbReference type="ARBA" id="ARBA00022741"/>
    </source>
</evidence>
<keyword evidence="2" id="KW-0808">Transferase</keyword>
<organism evidence="8 9">
    <name type="scientific">Caenorhabditis briggsae</name>
    <dbReference type="NCBI Taxonomy" id="6238"/>
    <lineage>
        <taxon>Eukaryota</taxon>
        <taxon>Metazoa</taxon>
        <taxon>Ecdysozoa</taxon>
        <taxon>Nematoda</taxon>
        <taxon>Chromadorea</taxon>
        <taxon>Rhabditida</taxon>
        <taxon>Rhabditina</taxon>
        <taxon>Rhabditomorpha</taxon>
        <taxon>Rhabditoidea</taxon>
        <taxon>Rhabditidae</taxon>
        <taxon>Peloderinae</taxon>
        <taxon>Caenorhabditis</taxon>
    </lineage>
</organism>
<dbReference type="STRING" id="6238.A8XBJ9"/>
<evidence type="ECO:0000256" key="4">
    <source>
        <dbReference type="ARBA" id="ARBA00022777"/>
    </source>
</evidence>
<dbReference type="FunFam" id="1.10.510.10:FF:001109">
    <property type="entry name" value="Protein CBG07147"/>
    <property type="match status" value="1"/>
</dbReference>
<keyword evidence="5" id="KW-0067">ATP-binding</keyword>
<keyword evidence="1" id="KW-0723">Serine/threonine-protein kinase</keyword>
<dbReference type="InterPro" id="IPR008271">
    <property type="entry name" value="Ser/Thr_kinase_AS"/>
</dbReference>
<dbReference type="GO" id="GO:0005524">
    <property type="term" value="F:ATP binding"/>
    <property type="evidence" value="ECO:0007669"/>
    <property type="project" value="UniProtKB-KW"/>
</dbReference>
<keyword evidence="4" id="KW-0418">Kinase</keyword>
<dbReference type="eggNOG" id="KOG0590">
    <property type="taxonomic scope" value="Eukaryota"/>
</dbReference>
<dbReference type="HOGENOM" id="CLU_000288_63_0_1"/>
<evidence type="ECO:0000256" key="2">
    <source>
        <dbReference type="ARBA" id="ARBA00022679"/>
    </source>
</evidence>
<dbReference type="WormBase" id="CBG10679">
    <property type="protein sequence ID" value="CBP16940"/>
    <property type="gene ID" value="WBGene00031983"/>
</dbReference>
<dbReference type="GO" id="GO:0007095">
    <property type="term" value="P:mitotic G2 DNA damage checkpoint signaling"/>
    <property type="evidence" value="ECO:0000318"/>
    <property type="project" value="GO_Central"/>
</dbReference>
<dbReference type="EMBL" id="HE601530">
    <property type="protein sequence ID" value="CAP30015.2"/>
    <property type="molecule type" value="Genomic_DNA"/>
</dbReference>
<evidence type="ECO:0000313" key="9">
    <source>
        <dbReference type="Proteomes" id="UP000008549"/>
    </source>
</evidence>
<dbReference type="PANTHER" id="PTHR43895:SF150">
    <property type="entry name" value="SERINE_THREONINE-PROTEIN KINASE STK11"/>
    <property type="match status" value="1"/>
</dbReference>
<dbReference type="InterPro" id="IPR000719">
    <property type="entry name" value="Prot_kinase_dom"/>
</dbReference>
<dbReference type="InParanoid" id="A8XBJ9"/>
<dbReference type="PROSITE" id="PS50011">
    <property type="entry name" value="PROTEIN_KINASE_DOM"/>
    <property type="match status" value="1"/>
</dbReference>
<dbReference type="RefSeq" id="XP_045094331.1">
    <property type="nucleotide sequence ID" value="XM_045240787.1"/>
</dbReference>
<dbReference type="CTD" id="8588054"/>
<dbReference type="KEGG" id="cbr:CBG_10679"/>
<feature type="transmembrane region" description="Helical" evidence="6">
    <location>
        <begin position="44"/>
        <end position="63"/>
    </location>
</feature>
<dbReference type="Gene3D" id="1.10.510.10">
    <property type="entry name" value="Transferase(Phosphotransferase) domain 1"/>
    <property type="match status" value="1"/>
</dbReference>
<keyword evidence="6" id="KW-0812">Transmembrane</keyword>
<dbReference type="Proteomes" id="UP000008549">
    <property type="component" value="Unassembled WGS sequence"/>
</dbReference>
<reference evidence="8 9" key="1">
    <citation type="journal article" date="2003" name="PLoS Biol.">
        <title>The genome sequence of Caenorhabditis briggsae: a platform for comparative genomics.</title>
        <authorList>
            <person name="Stein L.D."/>
            <person name="Bao Z."/>
            <person name="Blasiar D."/>
            <person name="Blumenthal T."/>
            <person name="Brent M.R."/>
            <person name="Chen N."/>
            <person name="Chinwalla A."/>
            <person name="Clarke L."/>
            <person name="Clee C."/>
            <person name="Coghlan A."/>
            <person name="Coulson A."/>
            <person name="D'Eustachio P."/>
            <person name="Fitch D.H."/>
            <person name="Fulton L.A."/>
            <person name="Fulton R.E."/>
            <person name="Griffiths-Jones S."/>
            <person name="Harris T.W."/>
            <person name="Hillier L.W."/>
            <person name="Kamath R."/>
            <person name="Kuwabara P.E."/>
            <person name="Mardis E.R."/>
            <person name="Marra M.A."/>
            <person name="Miner T.L."/>
            <person name="Minx P."/>
            <person name="Mullikin J.C."/>
            <person name="Plumb R.W."/>
            <person name="Rogers J."/>
            <person name="Schein J.E."/>
            <person name="Sohrmann M."/>
            <person name="Spieth J."/>
            <person name="Stajich J.E."/>
            <person name="Wei C."/>
            <person name="Willey D."/>
            <person name="Wilson R.K."/>
            <person name="Durbin R."/>
            <person name="Waterston R.H."/>
        </authorList>
    </citation>
    <scope>NUCLEOTIDE SEQUENCE [LARGE SCALE GENOMIC DNA]</scope>
    <source>
        <strain evidence="8 9">AF16</strain>
    </source>
</reference>
<feature type="transmembrane region" description="Helical" evidence="6">
    <location>
        <begin position="102"/>
        <end position="120"/>
    </location>
</feature>
<sequence>MDLPNYTAHFIFQSIYSTIGIVLYLMQLWFILSNSGKIYGTTYYYLRAVDIIVNLITIANGFIMMKLTRIAGHEGLLVSFYDMIDATFSCRVFIMLSYLLAYYQYIIVFIISVNRVVVLFQWKSSGKMTSYETAQIVGYIWIMNLHRGGFGVPSLVKKDTANEKEPIVVMKTVNKVNNYMKEYEVQKFLSERKECKHIVEMFEMHEVGNVAMFLMEYLIQEDLQQRIEAQVSLSLTKAQYFYRQLIRGLEFIHSKRICHRDIKPANLFLDGRDCLKIGDFGLSDYYMDAQGNQILLRNRVGSQFASAPEVWSTNNLRVARTPTDRCSTRIVLFALCTRYMNFMNFNIGSSAWSQLDGKVILFLRDVLSHTPQDRLTIQDIKAEPWYMEDIGRVLPIPEPVWLRPELEDM</sequence>
<dbReference type="PANTHER" id="PTHR43895">
    <property type="entry name" value="CALCIUM/CALMODULIN-DEPENDENT PROTEIN KINASE KINASE-RELATED"/>
    <property type="match status" value="1"/>
</dbReference>
<evidence type="ECO:0000313" key="8">
    <source>
        <dbReference type="EMBL" id="CAP30015.2"/>
    </source>
</evidence>
<dbReference type="SUPFAM" id="SSF56112">
    <property type="entry name" value="Protein kinase-like (PK-like)"/>
    <property type="match status" value="1"/>
</dbReference>
<accession>A8XBJ9</accession>
<dbReference type="GO" id="GO:0035402">
    <property type="term" value="F:histone H3T11 kinase activity"/>
    <property type="evidence" value="ECO:0000318"/>
    <property type="project" value="GO_Central"/>
</dbReference>
<dbReference type="Pfam" id="PF00069">
    <property type="entry name" value="Pkinase"/>
    <property type="match status" value="1"/>
</dbReference>
<dbReference type="SMART" id="SM00220">
    <property type="entry name" value="S_TKc"/>
    <property type="match status" value="1"/>
</dbReference>
<evidence type="ECO:0000313" key="10">
    <source>
        <dbReference type="WormBase" id="CBG10679"/>
    </source>
</evidence>
<evidence type="ECO:0000259" key="7">
    <source>
        <dbReference type="PROSITE" id="PS50011"/>
    </source>
</evidence>
<keyword evidence="9" id="KW-1185">Reference proteome</keyword>
<dbReference type="GeneID" id="8588054"/>
<dbReference type="InterPro" id="IPR011009">
    <property type="entry name" value="Kinase-like_dom_sf"/>
</dbReference>
<dbReference type="AlphaFoldDB" id="A8XBJ9"/>
<dbReference type="PROSITE" id="PS00108">
    <property type="entry name" value="PROTEIN_KINASE_ST"/>
    <property type="match status" value="1"/>
</dbReference>
<protein>
    <submittedName>
        <fullName evidence="8">Protein CBG10679</fullName>
    </submittedName>
</protein>
<evidence type="ECO:0000256" key="5">
    <source>
        <dbReference type="ARBA" id="ARBA00022840"/>
    </source>
</evidence>